<dbReference type="PROSITE" id="PS50035">
    <property type="entry name" value="PLD"/>
    <property type="match status" value="2"/>
</dbReference>
<dbReference type="InterPro" id="IPR022924">
    <property type="entry name" value="Cardiolipin_synthase"/>
</dbReference>
<dbReference type="RefSeq" id="WP_061133482.1">
    <property type="nucleotide sequence ID" value="NZ_FCNX02000002.1"/>
</dbReference>
<feature type="domain" description="PLD phosphodiesterase" evidence="9">
    <location>
        <begin position="336"/>
        <end position="363"/>
    </location>
</feature>
<keyword evidence="4" id="KW-0812">Transmembrane</keyword>
<dbReference type="CDD" id="cd09110">
    <property type="entry name" value="PLDc_CLS_1"/>
    <property type="match status" value="1"/>
</dbReference>
<dbReference type="GO" id="GO:0005886">
    <property type="term" value="C:plasma membrane"/>
    <property type="evidence" value="ECO:0007669"/>
    <property type="project" value="UniProtKB-SubCell"/>
</dbReference>
<evidence type="ECO:0000256" key="7">
    <source>
        <dbReference type="ARBA" id="ARBA00023136"/>
    </source>
</evidence>
<dbReference type="GO" id="GO:0032049">
    <property type="term" value="P:cardiolipin biosynthetic process"/>
    <property type="evidence" value="ECO:0007669"/>
    <property type="project" value="UniProtKB-UniRule"/>
</dbReference>
<keyword evidence="3" id="KW-0808">Transferase</keyword>
<comment type="subcellular location">
    <subcellularLocation>
        <location evidence="1">Cell membrane</location>
    </subcellularLocation>
</comment>
<evidence type="ECO:0000256" key="4">
    <source>
        <dbReference type="ARBA" id="ARBA00022692"/>
    </source>
</evidence>
<evidence type="ECO:0000313" key="11">
    <source>
        <dbReference type="Proteomes" id="UP000054903"/>
    </source>
</evidence>
<dbReference type="SMART" id="SM00155">
    <property type="entry name" value="PLDc"/>
    <property type="match status" value="2"/>
</dbReference>
<evidence type="ECO:0000256" key="6">
    <source>
        <dbReference type="ARBA" id="ARBA00022989"/>
    </source>
</evidence>
<feature type="domain" description="PLD phosphodiesterase" evidence="9">
    <location>
        <begin position="159"/>
        <end position="186"/>
    </location>
</feature>
<dbReference type="Pfam" id="PF13091">
    <property type="entry name" value="PLDc_2"/>
    <property type="match status" value="2"/>
</dbReference>
<keyword evidence="6" id="KW-1133">Transmembrane helix</keyword>
<dbReference type="OrthoDB" id="9762009at2"/>
<evidence type="ECO:0000256" key="3">
    <source>
        <dbReference type="ARBA" id="ARBA00022679"/>
    </source>
</evidence>
<dbReference type="EMBL" id="FCNX02000002">
    <property type="protein sequence ID" value="SAK50237.1"/>
    <property type="molecule type" value="Genomic_DNA"/>
</dbReference>
<keyword evidence="7" id="KW-0472">Membrane</keyword>
<evidence type="ECO:0000259" key="9">
    <source>
        <dbReference type="PROSITE" id="PS50035"/>
    </source>
</evidence>
<reference evidence="10" key="1">
    <citation type="submission" date="2016-01" db="EMBL/GenBank/DDBJ databases">
        <authorList>
            <person name="Peeters C."/>
        </authorList>
    </citation>
    <scope>NUCLEOTIDE SEQUENCE</scope>
    <source>
        <strain evidence="10">LMG 29320</strain>
    </source>
</reference>
<proteinExistence type="predicted"/>
<keyword evidence="5" id="KW-0677">Repeat</keyword>
<evidence type="ECO:0000256" key="1">
    <source>
        <dbReference type="ARBA" id="ARBA00004236"/>
    </source>
</evidence>
<dbReference type="GO" id="GO:0008808">
    <property type="term" value="F:cardiolipin synthase activity"/>
    <property type="evidence" value="ECO:0007669"/>
    <property type="project" value="UniProtKB-UniRule"/>
</dbReference>
<dbReference type="EC" id="2.7.8.-" evidence="8"/>
<name>A0A157ZZC7_9BURK</name>
<dbReference type="NCBIfam" id="TIGR04265">
    <property type="entry name" value="bac_cardiolipin"/>
    <property type="match status" value="1"/>
</dbReference>
<dbReference type="PANTHER" id="PTHR21248">
    <property type="entry name" value="CARDIOLIPIN SYNTHASE"/>
    <property type="match status" value="1"/>
</dbReference>
<gene>
    <name evidence="10" type="ORF">AWB77_01225</name>
</gene>
<evidence type="ECO:0000313" key="10">
    <source>
        <dbReference type="EMBL" id="SAK50237.1"/>
    </source>
</evidence>
<evidence type="ECO:0000256" key="5">
    <source>
        <dbReference type="ARBA" id="ARBA00022737"/>
    </source>
</evidence>
<evidence type="ECO:0000256" key="8">
    <source>
        <dbReference type="NCBIfam" id="TIGR04265"/>
    </source>
</evidence>
<dbReference type="SUPFAM" id="SSF56024">
    <property type="entry name" value="Phospholipase D/nuclease"/>
    <property type="match status" value="2"/>
</dbReference>
<dbReference type="STRING" id="1777138.AWB77_01225"/>
<comment type="caution">
    <text evidence="10">The sequence shown here is derived from an EMBL/GenBank/DDBJ whole genome shotgun (WGS) entry which is preliminary data.</text>
</comment>
<dbReference type="CDD" id="cd09159">
    <property type="entry name" value="PLDc_ybhO_like_2"/>
    <property type="match status" value="1"/>
</dbReference>
<dbReference type="PANTHER" id="PTHR21248:SF22">
    <property type="entry name" value="PHOSPHOLIPASE D"/>
    <property type="match status" value="1"/>
</dbReference>
<dbReference type="Proteomes" id="UP000054903">
    <property type="component" value="Unassembled WGS sequence"/>
</dbReference>
<dbReference type="Gene3D" id="3.30.870.10">
    <property type="entry name" value="Endonuclease Chain A"/>
    <property type="match status" value="2"/>
</dbReference>
<keyword evidence="11" id="KW-1185">Reference proteome</keyword>
<protein>
    <recommendedName>
        <fullName evidence="8">Cardiolipin synthase</fullName>
        <ecNumber evidence="8">2.7.8.-</ecNumber>
    </recommendedName>
</protein>
<organism evidence="10 11">
    <name type="scientific">Caballeronia fortuita</name>
    <dbReference type="NCBI Taxonomy" id="1777138"/>
    <lineage>
        <taxon>Bacteria</taxon>
        <taxon>Pseudomonadati</taxon>
        <taxon>Pseudomonadota</taxon>
        <taxon>Betaproteobacteria</taxon>
        <taxon>Burkholderiales</taxon>
        <taxon>Burkholderiaceae</taxon>
        <taxon>Caballeronia</taxon>
    </lineage>
</organism>
<sequence>MPTIALIVLTVVVTLVIVLVIANLTSGEKKIEHKIERLYASDDPQFLRSMGLLLGPPVIGGNRFEVLVNGDEIFPSMLEGIRSARATITFETFIYWSGAIGEDIAQALSDKAREGIAVHVLLDWVGSSKMDKRYLRMLRDAGAEVIQYHKPHWTGLGRMNDRTHRKLLVIDGRIGFTGGVGIAEEWTGHAQDEKHWRDTHFRVEGPAVGQMQAVFMDNWIKTTGNVLHGPRYFPDIEDAGDGCAHMFSSSPSGGSDDMQLMYLLAITAATRAIHLSSAYFVPDKLTINAIVEAAKRGVRVRIITPGKRIDTHTVREASRACWGDLLAAGVEMFEYQPTMFHCKLIVVDEYLVSVGSTNFDSRSFKLNDEANLNIYDRDFARQQTAIFDDDVAHAKRITLDDWRRRPLREKLIDRVVALLDSQL</sequence>
<dbReference type="InterPro" id="IPR025202">
    <property type="entry name" value="PLD-like_dom"/>
</dbReference>
<keyword evidence="2" id="KW-1003">Cell membrane</keyword>
<accession>A0A157ZZC7</accession>
<evidence type="ECO:0000256" key="2">
    <source>
        <dbReference type="ARBA" id="ARBA00022475"/>
    </source>
</evidence>
<dbReference type="AlphaFoldDB" id="A0A157ZZC7"/>
<dbReference type="InterPro" id="IPR001736">
    <property type="entry name" value="PLipase_D/transphosphatidylase"/>
</dbReference>